<protein>
    <submittedName>
        <fullName evidence="1">Uncharacterized protein</fullName>
    </submittedName>
</protein>
<keyword evidence="2" id="KW-1185">Reference proteome</keyword>
<dbReference type="Proteomes" id="UP000708148">
    <property type="component" value="Unassembled WGS sequence"/>
</dbReference>
<gene>
    <name evidence="1" type="ORF">OSTQU699_LOCUS5849</name>
</gene>
<proteinExistence type="predicted"/>
<evidence type="ECO:0000313" key="2">
    <source>
        <dbReference type="Proteomes" id="UP000708148"/>
    </source>
</evidence>
<dbReference type="AlphaFoldDB" id="A0A8S1IZA7"/>
<comment type="caution">
    <text evidence="1">The sequence shown here is derived from an EMBL/GenBank/DDBJ whole genome shotgun (WGS) entry which is preliminary data.</text>
</comment>
<reference evidence="1" key="1">
    <citation type="submission" date="2020-12" db="EMBL/GenBank/DDBJ databases">
        <authorList>
            <person name="Iha C."/>
        </authorList>
    </citation>
    <scope>NUCLEOTIDE SEQUENCE</scope>
</reference>
<organism evidence="1 2">
    <name type="scientific">Ostreobium quekettii</name>
    <dbReference type="NCBI Taxonomy" id="121088"/>
    <lineage>
        <taxon>Eukaryota</taxon>
        <taxon>Viridiplantae</taxon>
        <taxon>Chlorophyta</taxon>
        <taxon>core chlorophytes</taxon>
        <taxon>Ulvophyceae</taxon>
        <taxon>TCBD clade</taxon>
        <taxon>Bryopsidales</taxon>
        <taxon>Ostreobineae</taxon>
        <taxon>Ostreobiaceae</taxon>
        <taxon>Ostreobium</taxon>
    </lineage>
</organism>
<dbReference type="EMBL" id="CAJHUC010001278">
    <property type="protein sequence ID" value="CAD7700483.1"/>
    <property type="molecule type" value="Genomic_DNA"/>
</dbReference>
<feature type="non-terminal residue" evidence="1">
    <location>
        <position position="1"/>
    </location>
</feature>
<sequence length="99" mass="11201">EEEGAEEKEARVFEYHAEKPHQVSGRALSVVEAGKGRYVRLVGKDRWYRVATDLDAPLMDLNGDFKDDRELSSEERDSVRLFDDSNRTVSIGAVSMLAQ</sequence>
<name>A0A8S1IZA7_9CHLO</name>
<accession>A0A8S1IZA7</accession>
<evidence type="ECO:0000313" key="1">
    <source>
        <dbReference type="EMBL" id="CAD7700483.1"/>
    </source>
</evidence>